<accession>A0ABT0B3A5</accession>
<reference evidence="6" key="1">
    <citation type="submission" date="2022-03" db="EMBL/GenBank/DDBJ databases">
        <title>Identification of a novel bacterium isolated from mangrove sediments.</title>
        <authorList>
            <person name="Pan X."/>
        </authorList>
    </citation>
    <scope>NUCLEOTIDE SEQUENCE</scope>
    <source>
        <strain evidence="6">B2580</strain>
    </source>
</reference>
<keyword evidence="7" id="KW-1185">Reference proteome</keyword>
<dbReference type="InterPro" id="IPR050950">
    <property type="entry name" value="HTH-type_LysR_regulators"/>
</dbReference>
<dbReference type="PRINTS" id="PR00039">
    <property type="entry name" value="HTHLYSR"/>
</dbReference>
<dbReference type="PANTHER" id="PTHR30419:SF8">
    <property type="entry name" value="NITROGEN ASSIMILATION TRANSCRIPTIONAL ACTIVATOR-RELATED"/>
    <property type="match status" value="1"/>
</dbReference>
<dbReference type="Proteomes" id="UP001162880">
    <property type="component" value="Unassembled WGS sequence"/>
</dbReference>
<dbReference type="EMBL" id="JALHLE010000019">
    <property type="protein sequence ID" value="MCJ2179531.1"/>
    <property type="molecule type" value="Genomic_DNA"/>
</dbReference>
<evidence type="ECO:0000313" key="6">
    <source>
        <dbReference type="EMBL" id="MCJ2179531.1"/>
    </source>
</evidence>
<keyword evidence="2" id="KW-0805">Transcription regulation</keyword>
<dbReference type="Gene3D" id="3.40.190.10">
    <property type="entry name" value="Periplasmic binding protein-like II"/>
    <property type="match status" value="2"/>
</dbReference>
<dbReference type="PANTHER" id="PTHR30419">
    <property type="entry name" value="HTH-TYPE TRANSCRIPTIONAL REGULATOR YBHD"/>
    <property type="match status" value="1"/>
</dbReference>
<evidence type="ECO:0000256" key="1">
    <source>
        <dbReference type="ARBA" id="ARBA00009437"/>
    </source>
</evidence>
<dbReference type="InterPro" id="IPR036390">
    <property type="entry name" value="WH_DNA-bd_sf"/>
</dbReference>
<sequence>MITLTRLRHVIAVARSLSFSIAAEECGISQPALSRSIQAFEEEYAVRLFDRGKGAVTLTPAGRLAVEQARTLLAAVGEFDADMRRFGKGRAGRLGIGMGPMMASLLLPALGKVLLRESPRLTLVTRTGRPDTMLEALLEGTLDLIVANAWQLSMVPGVAEEPLGQIEMVTAVRAGHPLAERGTVSMSGLDAYPSAQTYDYGTQAKAGAMGGIVCENFGIAQDIVRDTDCSWLVARALIADDLASGRLVALDVPGLPVAKAEISLVYLRERTRSPAALHLASHIRTLVADMTVA</sequence>
<name>A0ABT0B3A5_9SPHN</name>
<comment type="similarity">
    <text evidence="1">Belongs to the LysR transcriptional regulatory family.</text>
</comment>
<dbReference type="Gene3D" id="1.10.10.10">
    <property type="entry name" value="Winged helix-like DNA-binding domain superfamily/Winged helix DNA-binding domain"/>
    <property type="match status" value="1"/>
</dbReference>
<organism evidence="6 7">
    <name type="scientific">Novosphingobium album</name>
    <name type="common">ex Hu et al. 2023</name>
    <dbReference type="NCBI Taxonomy" id="2930093"/>
    <lineage>
        <taxon>Bacteria</taxon>
        <taxon>Pseudomonadati</taxon>
        <taxon>Pseudomonadota</taxon>
        <taxon>Alphaproteobacteria</taxon>
        <taxon>Sphingomonadales</taxon>
        <taxon>Sphingomonadaceae</taxon>
        <taxon>Novosphingobium</taxon>
    </lineage>
</organism>
<gene>
    <name evidence="6" type="ORF">MTR64_13220</name>
</gene>
<dbReference type="InterPro" id="IPR000847">
    <property type="entry name" value="LysR_HTH_N"/>
</dbReference>
<keyword evidence="3" id="KW-0238">DNA-binding</keyword>
<dbReference type="PROSITE" id="PS50931">
    <property type="entry name" value="HTH_LYSR"/>
    <property type="match status" value="1"/>
</dbReference>
<keyword evidence="4" id="KW-0804">Transcription</keyword>
<protein>
    <submittedName>
        <fullName evidence="6">LysR family transcriptional regulator</fullName>
    </submittedName>
</protein>
<dbReference type="InterPro" id="IPR005119">
    <property type="entry name" value="LysR_subst-bd"/>
</dbReference>
<evidence type="ECO:0000313" key="7">
    <source>
        <dbReference type="Proteomes" id="UP001162880"/>
    </source>
</evidence>
<dbReference type="Pfam" id="PF00126">
    <property type="entry name" value="HTH_1"/>
    <property type="match status" value="1"/>
</dbReference>
<evidence type="ECO:0000256" key="3">
    <source>
        <dbReference type="ARBA" id="ARBA00023125"/>
    </source>
</evidence>
<dbReference type="SUPFAM" id="SSF46785">
    <property type="entry name" value="Winged helix' DNA-binding domain"/>
    <property type="match status" value="1"/>
</dbReference>
<evidence type="ECO:0000259" key="5">
    <source>
        <dbReference type="PROSITE" id="PS50931"/>
    </source>
</evidence>
<dbReference type="Pfam" id="PF03466">
    <property type="entry name" value="LysR_substrate"/>
    <property type="match status" value="1"/>
</dbReference>
<dbReference type="RefSeq" id="WP_243994551.1">
    <property type="nucleotide sequence ID" value="NZ_JALHLE010000019.1"/>
</dbReference>
<comment type="caution">
    <text evidence="6">The sequence shown here is derived from an EMBL/GenBank/DDBJ whole genome shotgun (WGS) entry which is preliminary data.</text>
</comment>
<proteinExistence type="inferred from homology"/>
<dbReference type="InterPro" id="IPR036388">
    <property type="entry name" value="WH-like_DNA-bd_sf"/>
</dbReference>
<evidence type="ECO:0000256" key="2">
    <source>
        <dbReference type="ARBA" id="ARBA00023015"/>
    </source>
</evidence>
<evidence type="ECO:0000256" key="4">
    <source>
        <dbReference type="ARBA" id="ARBA00023163"/>
    </source>
</evidence>
<dbReference type="SUPFAM" id="SSF53850">
    <property type="entry name" value="Periplasmic binding protein-like II"/>
    <property type="match status" value="1"/>
</dbReference>
<feature type="domain" description="HTH lysR-type" evidence="5">
    <location>
        <begin position="2"/>
        <end position="59"/>
    </location>
</feature>